<dbReference type="Proteomes" id="UP000597613">
    <property type="component" value="Unassembled WGS sequence"/>
</dbReference>
<dbReference type="PROSITE" id="PS50198">
    <property type="entry name" value="PPIC_PPIASE_2"/>
    <property type="match status" value="1"/>
</dbReference>
<dbReference type="Pfam" id="PF09312">
    <property type="entry name" value="SurA_N"/>
    <property type="match status" value="1"/>
</dbReference>
<feature type="domain" description="PpiC" evidence="11">
    <location>
        <begin position="223"/>
        <end position="321"/>
    </location>
</feature>
<keyword evidence="6 9" id="KW-0413">Isomerase</keyword>
<dbReference type="InterPro" id="IPR046357">
    <property type="entry name" value="PPIase_dom_sf"/>
</dbReference>
<evidence type="ECO:0000256" key="8">
    <source>
        <dbReference type="ARBA" id="ARBA00031484"/>
    </source>
</evidence>
<keyword evidence="3" id="KW-0574">Periplasm</keyword>
<evidence type="ECO:0000313" key="13">
    <source>
        <dbReference type="Proteomes" id="UP000597613"/>
    </source>
</evidence>
<dbReference type="PANTHER" id="PTHR47637:SF1">
    <property type="entry name" value="CHAPERONE SURA"/>
    <property type="match status" value="1"/>
</dbReference>
<dbReference type="Gene3D" id="1.10.4030.10">
    <property type="entry name" value="Porin chaperone SurA, peptide-binding domain"/>
    <property type="match status" value="1"/>
</dbReference>
<evidence type="ECO:0000256" key="1">
    <source>
        <dbReference type="ARBA" id="ARBA00018370"/>
    </source>
</evidence>
<feature type="chain" id="PRO_5045049065" description="Parvulin-like PPIase" evidence="10">
    <location>
        <begin position="37"/>
        <end position="473"/>
    </location>
</feature>
<keyword evidence="13" id="KW-1185">Reference proteome</keyword>
<keyword evidence="5" id="KW-0143">Chaperone</keyword>
<dbReference type="InterPro" id="IPR000297">
    <property type="entry name" value="PPIase_PpiC"/>
</dbReference>
<evidence type="ECO:0000256" key="4">
    <source>
        <dbReference type="ARBA" id="ARBA00023110"/>
    </source>
</evidence>
<gene>
    <name evidence="12" type="ORF">H8S47_11720</name>
</gene>
<evidence type="ECO:0000259" key="11">
    <source>
        <dbReference type="PROSITE" id="PS50198"/>
    </source>
</evidence>
<dbReference type="InterPro" id="IPR027304">
    <property type="entry name" value="Trigger_fact/SurA_dom_sf"/>
</dbReference>
<evidence type="ECO:0000256" key="9">
    <source>
        <dbReference type="PROSITE-ProRule" id="PRU00278"/>
    </source>
</evidence>
<evidence type="ECO:0000256" key="6">
    <source>
        <dbReference type="ARBA" id="ARBA00023235"/>
    </source>
</evidence>
<evidence type="ECO:0000313" key="12">
    <source>
        <dbReference type="EMBL" id="MBC3942343.1"/>
    </source>
</evidence>
<organism evidence="12 13">
    <name type="scientific">Sphingomonas albertensis</name>
    <dbReference type="NCBI Taxonomy" id="2762591"/>
    <lineage>
        <taxon>Bacteria</taxon>
        <taxon>Pseudomonadati</taxon>
        <taxon>Pseudomonadota</taxon>
        <taxon>Alphaproteobacteria</taxon>
        <taxon>Sphingomonadales</taxon>
        <taxon>Sphingomonadaceae</taxon>
        <taxon>Sphingomonas</taxon>
    </lineage>
</organism>
<keyword evidence="2 10" id="KW-0732">Signal</keyword>
<dbReference type="SUPFAM" id="SSF54534">
    <property type="entry name" value="FKBP-like"/>
    <property type="match status" value="2"/>
</dbReference>
<evidence type="ECO:0000256" key="2">
    <source>
        <dbReference type="ARBA" id="ARBA00022729"/>
    </source>
</evidence>
<dbReference type="SUPFAM" id="SSF109998">
    <property type="entry name" value="Triger factor/SurA peptide-binding domain-like"/>
    <property type="match status" value="1"/>
</dbReference>
<evidence type="ECO:0000256" key="5">
    <source>
        <dbReference type="ARBA" id="ARBA00023186"/>
    </source>
</evidence>
<evidence type="ECO:0000256" key="3">
    <source>
        <dbReference type="ARBA" id="ARBA00022764"/>
    </source>
</evidence>
<name>A0ABR7APF5_9SPHN</name>
<dbReference type="InterPro" id="IPR050280">
    <property type="entry name" value="OMP_Chaperone_SurA"/>
</dbReference>
<dbReference type="Pfam" id="PF00639">
    <property type="entry name" value="Rotamase"/>
    <property type="match status" value="1"/>
</dbReference>
<evidence type="ECO:0000256" key="7">
    <source>
        <dbReference type="ARBA" id="ARBA00030642"/>
    </source>
</evidence>
<accession>A0ABR7APF5</accession>
<reference evidence="12 13" key="1">
    <citation type="submission" date="2020-08" db="EMBL/GenBank/DDBJ databases">
        <title>Putative novel bacterial strains isolated from necrotic wheat leaf tissues caused by Xanthomonas translucens.</title>
        <authorList>
            <person name="Tambong J.T."/>
        </authorList>
    </citation>
    <scope>NUCLEOTIDE SEQUENCE [LARGE SCALE GENOMIC DNA]</scope>
    <source>
        <strain evidence="13">DOAB 1063</strain>
    </source>
</reference>
<protein>
    <recommendedName>
        <fullName evidence="1">Parvulin-like PPIase</fullName>
    </recommendedName>
    <alternativeName>
        <fullName evidence="7">Peptidyl-prolyl cis-trans isomerase plp</fullName>
    </alternativeName>
    <alternativeName>
        <fullName evidence="8">Rotamase plp</fullName>
    </alternativeName>
</protein>
<evidence type="ECO:0000256" key="10">
    <source>
        <dbReference type="SAM" id="SignalP"/>
    </source>
</evidence>
<sequence>MGYRHLKHDVRLAARSSRVIGAVVLAALAASAIAQSAPPQAAAGEAGAGRTVQDQSVPDNTGLDIPTNLQIFGKLDPNVRKPTAIVNDTVITGTDVDQRVALVAMANEAKLSPEDRERLKLQVLRQLIDETLQIQEAKTADIAITPAELTQSYNAVSKRFNRTPEAMRAFLRESGSSERSLKRQIEGELAWQRYLRRRVEPFVNVGDEEVKSIIDRLQAAKGTDEFNLKEIYLAATPANGQQVYANAKQILAEIQKGAQPFEYYARQFSEASTRAVGGDLGWIRAATLPAQLAEAATTMQVGQVAGPIEVSGGYSILYLTDKRQVLTADPRDAKLSLKQLTLKFPPNTNQAQAAARAQAFAKATQDLRGCGTVEKVAAGIGADVVDNDTVRIRDLPPQLQEIMLKLQVGQSTPPFGSAEQGVRALVLCGRDDAQAGSVPNSEQIQGQLEQQRVNLRAQQKLRDLRRDAVVDYR</sequence>
<proteinExistence type="predicted"/>
<feature type="signal peptide" evidence="10">
    <location>
        <begin position="1"/>
        <end position="36"/>
    </location>
</feature>
<dbReference type="EMBL" id="JACONT010000024">
    <property type="protein sequence ID" value="MBC3942343.1"/>
    <property type="molecule type" value="Genomic_DNA"/>
</dbReference>
<dbReference type="PANTHER" id="PTHR47637">
    <property type="entry name" value="CHAPERONE SURA"/>
    <property type="match status" value="1"/>
</dbReference>
<keyword evidence="4 9" id="KW-0697">Rotamase</keyword>
<comment type="caution">
    <text evidence="12">The sequence shown here is derived from an EMBL/GenBank/DDBJ whole genome shotgun (WGS) entry which is preliminary data.</text>
</comment>
<dbReference type="InterPro" id="IPR015391">
    <property type="entry name" value="SurA_N"/>
</dbReference>
<dbReference type="Gene3D" id="3.10.50.40">
    <property type="match status" value="1"/>
</dbReference>
<dbReference type="GO" id="GO:0016853">
    <property type="term" value="F:isomerase activity"/>
    <property type="evidence" value="ECO:0007669"/>
    <property type="project" value="UniProtKB-KW"/>
</dbReference>